<gene>
    <name evidence="2" type="ORF">VNO80_07351</name>
</gene>
<dbReference type="Proteomes" id="UP001374584">
    <property type="component" value="Unassembled WGS sequence"/>
</dbReference>
<accession>A0AAN9NP12</accession>
<keyword evidence="3" id="KW-1185">Reference proteome</keyword>
<reference evidence="2 3" key="1">
    <citation type="submission" date="2024-01" db="EMBL/GenBank/DDBJ databases">
        <title>The genomes of 5 underutilized Papilionoideae crops provide insights into root nodulation and disease resistanc.</title>
        <authorList>
            <person name="Jiang F."/>
        </authorList>
    </citation>
    <scope>NUCLEOTIDE SEQUENCE [LARGE SCALE GENOMIC DNA]</scope>
    <source>
        <strain evidence="2">JINMINGXINNONG_FW02</strain>
        <tissue evidence="2">Leaves</tissue>
    </source>
</reference>
<evidence type="ECO:0000313" key="3">
    <source>
        <dbReference type="Proteomes" id="UP001374584"/>
    </source>
</evidence>
<name>A0AAN9NP12_PHACN</name>
<sequence length="87" mass="9908">MAIGDDTQRHSPSILNAPICEECDTFEEDLDMKNSDCHKDPYENLQSLPLILITYSKQSKLLESRNTSQHAHVNPNHELLSKSTRTL</sequence>
<evidence type="ECO:0000313" key="2">
    <source>
        <dbReference type="EMBL" id="KAK7373929.1"/>
    </source>
</evidence>
<protein>
    <submittedName>
        <fullName evidence="2">Uncharacterized protein</fullName>
    </submittedName>
</protein>
<dbReference type="AlphaFoldDB" id="A0AAN9NP12"/>
<evidence type="ECO:0000256" key="1">
    <source>
        <dbReference type="SAM" id="MobiDB-lite"/>
    </source>
</evidence>
<organism evidence="2 3">
    <name type="scientific">Phaseolus coccineus</name>
    <name type="common">Scarlet runner bean</name>
    <name type="synonym">Phaseolus multiflorus</name>
    <dbReference type="NCBI Taxonomy" id="3886"/>
    <lineage>
        <taxon>Eukaryota</taxon>
        <taxon>Viridiplantae</taxon>
        <taxon>Streptophyta</taxon>
        <taxon>Embryophyta</taxon>
        <taxon>Tracheophyta</taxon>
        <taxon>Spermatophyta</taxon>
        <taxon>Magnoliopsida</taxon>
        <taxon>eudicotyledons</taxon>
        <taxon>Gunneridae</taxon>
        <taxon>Pentapetalae</taxon>
        <taxon>rosids</taxon>
        <taxon>fabids</taxon>
        <taxon>Fabales</taxon>
        <taxon>Fabaceae</taxon>
        <taxon>Papilionoideae</taxon>
        <taxon>50 kb inversion clade</taxon>
        <taxon>NPAAA clade</taxon>
        <taxon>indigoferoid/millettioid clade</taxon>
        <taxon>Phaseoleae</taxon>
        <taxon>Phaseolus</taxon>
    </lineage>
</organism>
<feature type="region of interest" description="Disordered" evidence="1">
    <location>
        <begin position="64"/>
        <end position="87"/>
    </location>
</feature>
<comment type="caution">
    <text evidence="2">The sequence shown here is derived from an EMBL/GenBank/DDBJ whole genome shotgun (WGS) entry which is preliminary data.</text>
</comment>
<dbReference type="EMBL" id="JAYMYR010000003">
    <property type="protein sequence ID" value="KAK7373929.1"/>
    <property type="molecule type" value="Genomic_DNA"/>
</dbReference>
<proteinExistence type="predicted"/>